<protein>
    <recommendedName>
        <fullName evidence="2">Adhesin domain-containing protein</fullName>
    </recommendedName>
</protein>
<evidence type="ECO:0008006" key="2">
    <source>
        <dbReference type="Google" id="ProtNLM"/>
    </source>
</evidence>
<name>E6Q299_9ZZZZ</name>
<comment type="caution">
    <text evidence="1">The sequence shown here is derived from an EMBL/GenBank/DDBJ whole genome shotgun (WGS) entry which is preliminary data.</text>
</comment>
<sequence>MNATATPNHSTLLRSIALAAMLGTALVGIARGAGDRTLHLSAAVAGTRRVVFDCSKTRVSCDIVAVGSATEQVQVTANVSGPDASNVEILRKPGSAHFVVTLKDQPTESTSLWSIVSNVFHPTSWYRPSAYATVQLSVPSDRELDISNTNDRIHVSGVRARLSLSDVNGSIWSSDSANVHASTVNGSLHLALPAETPEVGASSVNGSIDVTLAGNFSGRVSTSTVNGHIANPFGNGSGPGRLSLSTVNGSITLHHR</sequence>
<accession>E6Q299</accession>
<gene>
    <name evidence="1" type="ORF">CARN4_1743</name>
</gene>
<dbReference type="EMBL" id="CABO01000017">
    <property type="protein sequence ID" value="CBI01309.1"/>
    <property type="molecule type" value="Genomic_DNA"/>
</dbReference>
<organism evidence="1">
    <name type="scientific">mine drainage metagenome</name>
    <dbReference type="NCBI Taxonomy" id="410659"/>
    <lineage>
        <taxon>unclassified sequences</taxon>
        <taxon>metagenomes</taxon>
        <taxon>ecological metagenomes</taxon>
    </lineage>
</organism>
<dbReference type="AlphaFoldDB" id="E6Q299"/>
<reference evidence="1" key="1">
    <citation type="submission" date="2009-10" db="EMBL/GenBank/DDBJ databases">
        <title>Diversity of trophic interactions inside an arsenic-rich microbial ecosystem.</title>
        <authorList>
            <person name="Bertin P.N."/>
            <person name="Heinrich-Salmeron A."/>
            <person name="Pelletier E."/>
            <person name="Goulhen-Chollet F."/>
            <person name="Arsene-Ploetze F."/>
            <person name="Gallien S."/>
            <person name="Calteau A."/>
            <person name="Vallenet D."/>
            <person name="Casiot C."/>
            <person name="Chane-Woon-Ming B."/>
            <person name="Giloteaux L."/>
            <person name="Barakat M."/>
            <person name="Bonnefoy V."/>
            <person name="Bruneel O."/>
            <person name="Chandler M."/>
            <person name="Cleiss J."/>
            <person name="Duran R."/>
            <person name="Elbaz-Poulichet F."/>
            <person name="Fonknechten N."/>
            <person name="Lauga B."/>
            <person name="Mornico D."/>
            <person name="Ortet P."/>
            <person name="Schaeffer C."/>
            <person name="Siguier P."/>
            <person name="Alexander Thil Smith A."/>
            <person name="Van Dorsselaer A."/>
            <person name="Weissenbach J."/>
            <person name="Medigue C."/>
            <person name="Le Paslier D."/>
        </authorList>
    </citation>
    <scope>NUCLEOTIDE SEQUENCE</scope>
</reference>
<proteinExistence type="predicted"/>
<evidence type="ECO:0000313" key="1">
    <source>
        <dbReference type="EMBL" id="CBI01309.1"/>
    </source>
</evidence>